<name>M0JJV6_9EURY</name>
<reference evidence="1 2" key="1">
    <citation type="journal article" date="2014" name="PLoS Genet.">
        <title>Phylogenetically driven sequencing of extremely halophilic archaea reveals strategies for static and dynamic osmo-response.</title>
        <authorList>
            <person name="Becker E.A."/>
            <person name="Seitzer P.M."/>
            <person name="Tritt A."/>
            <person name="Larsen D."/>
            <person name="Krusor M."/>
            <person name="Yao A.I."/>
            <person name="Wu D."/>
            <person name="Madern D."/>
            <person name="Eisen J.A."/>
            <person name="Darling A.E."/>
            <person name="Facciotti M.T."/>
        </authorList>
    </citation>
    <scope>NUCLEOTIDE SEQUENCE [LARGE SCALE GENOMIC DNA]</scope>
    <source>
        <strain evidence="1 2">ATCC 33800</strain>
    </source>
</reference>
<proteinExistence type="predicted"/>
<protein>
    <submittedName>
        <fullName evidence="1">PadR like DNA binding protein</fullName>
    </submittedName>
</protein>
<dbReference type="Proteomes" id="UP000011659">
    <property type="component" value="Unassembled WGS sequence"/>
</dbReference>
<evidence type="ECO:0000313" key="1">
    <source>
        <dbReference type="EMBL" id="EMA09301.1"/>
    </source>
</evidence>
<comment type="caution">
    <text evidence="1">The sequence shown here is derived from an EMBL/GenBank/DDBJ whole genome shotgun (WGS) entry which is preliminary data.</text>
</comment>
<sequence>MHDLTGFQRDLLFIVGGYSEPAGVTIKDDIEEYYGKEVHYGQLYSVWRYLRWENVTTSHHGEGRL</sequence>
<dbReference type="PATRIC" id="fig|662476.7.peg.3833"/>
<accession>M0JJV6</accession>
<organism evidence="1 2">
    <name type="scientific">Haloarcula marismortui ATCC 33800</name>
    <dbReference type="NCBI Taxonomy" id="662476"/>
    <lineage>
        <taxon>Archaea</taxon>
        <taxon>Methanobacteriati</taxon>
        <taxon>Methanobacteriota</taxon>
        <taxon>Stenosarchaea group</taxon>
        <taxon>Halobacteria</taxon>
        <taxon>Halobacteriales</taxon>
        <taxon>Haloarculaceae</taxon>
        <taxon>Haloarcula</taxon>
    </lineage>
</organism>
<evidence type="ECO:0000313" key="2">
    <source>
        <dbReference type="Proteomes" id="UP000011659"/>
    </source>
</evidence>
<gene>
    <name evidence="1" type="ORF">C436_19203</name>
</gene>
<keyword evidence="2" id="KW-1185">Reference proteome</keyword>
<dbReference type="EMBL" id="AOLR01000047">
    <property type="protein sequence ID" value="EMA09301.1"/>
    <property type="molecule type" value="Genomic_DNA"/>
</dbReference>
<dbReference type="AlphaFoldDB" id="M0JJV6"/>